<gene>
    <name evidence="2" type="ORF">WG66_18325</name>
</gene>
<feature type="compositionally biased region" description="Low complexity" evidence="1">
    <location>
        <begin position="86"/>
        <end position="101"/>
    </location>
</feature>
<feature type="compositionally biased region" description="Low complexity" evidence="1">
    <location>
        <begin position="563"/>
        <end position="575"/>
    </location>
</feature>
<sequence length="678" mass="74594">MIILANTEKNLPSPPPPPPGSDFQDMSPEEMKKGLKEREREMEYERGVGSSSVPPRVQVTGPLSPTPHDMEAPPPSYEFVERANLASIASSAHSSPPVQTSSPPPPAHIARTYSTPSFPNLPQPQSPPPTNAHDFQRPHPPRSPPTNAYDLQRPRPHVRSSSSSHLLHVRAHSNSYPIPSSSSSPSLVPRHIESHYQDPNASTASFSALSTTNRSSTTVNATSTTLNVSSTPAPPIFVPKSKKGWFGSKKRTMKEAKEWVTTQVSDLVQQAQSSNTDFIDVARSVLGGCSEACVIHNLALSDILQERYIESHTPFYWAIVQRPSSSDAKGSVIPDLLKELLSFGTPLTEDTRSDIRRACLMVNDQTLFHALRSTREYMPASASHERVFGGQLPPDEIVIEDKPGGEQAFAANMEITFFLKRMSFSKEVTLEFIAQRRLWRLAFTAPENKKHGHDEPHWKLTLSLLEHSPPTYVDSRFIVHDASSVPPLIVNPSSPTDDSPASSPSTLNTHFSPPEKASYSSYSPPDRTLHQSQSTYFYPSQNELYPEYLRGTKVTVEERNRRASIGAPGGSSSSATLVNRRERHLPRTDSSSTTASTKKTSPNPNPNSPKPQPDVTIRLKSSSMVTPGKKEIEVSLEDGTLMGSTLRSSNTSYISAEETLKARFEARLAKPESECVIC</sequence>
<feature type="compositionally biased region" description="Pro residues" evidence="1">
    <location>
        <begin position="119"/>
        <end position="130"/>
    </location>
</feature>
<feature type="compositionally biased region" description="Pro residues" evidence="1">
    <location>
        <begin position="603"/>
        <end position="612"/>
    </location>
</feature>
<reference evidence="2 3" key="1">
    <citation type="submission" date="2015-12" db="EMBL/GenBank/DDBJ databases">
        <title>Draft genome sequence of Moniliophthora roreri, the causal agent of frosty pod rot of cacao.</title>
        <authorList>
            <person name="Aime M.C."/>
            <person name="Diaz-Valderrama J.R."/>
            <person name="Kijpornyongpan T."/>
            <person name="Phillips-Mora W."/>
        </authorList>
    </citation>
    <scope>NUCLEOTIDE SEQUENCE [LARGE SCALE GENOMIC DNA]</scope>
    <source>
        <strain evidence="2 3">MCA 2952</strain>
    </source>
</reference>
<accession>A0A0W0EYE2</accession>
<dbReference type="EMBL" id="LATX01002450">
    <property type="protein sequence ID" value="KTB29082.1"/>
    <property type="molecule type" value="Genomic_DNA"/>
</dbReference>
<feature type="compositionally biased region" description="Basic and acidic residues" evidence="1">
    <location>
        <begin position="29"/>
        <end position="46"/>
    </location>
</feature>
<feature type="region of interest" description="Disordered" evidence="1">
    <location>
        <begin position="1"/>
        <end position="166"/>
    </location>
</feature>
<evidence type="ECO:0000313" key="2">
    <source>
        <dbReference type="EMBL" id="KTB29082.1"/>
    </source>
</evidence>
<organism evidence="2 3">
    <name type="scientific">Moniliophthora roreri</name>
    <name type="common">Frosty pod rot fungus</name>
    <name type="synonym">Monilia roreri</name>
    <dbReference type="NCBI Taxonomy" id="221103"/>
    <lineage>
        <taxon>Eukaryota</taxon>
        <taxon>Fungi</taxon>
        <taxon>Dikarya</taxon>
        <taxon>Basidiomycota</taxon>
        <taxon>Agaricomycotina</taxon>
        <taxon>Agaricomycetes</taxon>
        <taxon>Agaricomycetidae</taxon>
        <taxon>Agaricales</taxon>
        <taxon>Marasmiineae</taxon>
        <taxon>Marasmiaceae</taxon>
        <taxon>Moniliophthora</taxon>
    </lineage>
</organism>
<dbReference type="Proteomes" id="UP000054988">
    <property type="component" value="Unassembled WGS sequence"/>
</dbReference>
<feature type="region of interest" description="Disordered" evidence="1">
    <location>
        <begin position="488"/>
        <end position="531"/>
    </location>
</feature>
<name>A0A0W0EYE2_MONRR</name>
<feature type="region of interest" description="Disordered" evidence="1">
    <location>
        <begin position="206"/>
        <end position="228"/>
    </location>
</feature>
<evidence type="ECO:0000313" key="3">
    <source>
        <dbReference type="Proteomes" id="UP000054988"/>
    </source>
</evidence>
<feature type="region of interest" description="Disordered" evidence="1">
    <location>
        <begin position="561"/>
        <end position="616"/>
    </location>
</feature>
<protein>
    <submittedName>
        <fullName evidence="2">Uncharacterized protein</fullName>
    </submittedName>
</protein>
<proteinExistence type="predicted"/>
<evidence type="ECO:0000256" key="1">
    <source>
        <dbReference type="SAM" id="MobiDB-lite"/>
    </source>
</evidence>
<feature type="compositionally biased region" description="Low complexity" evidence="1">
    <location>
        <begin position="588"/>
        <end position="602"/>
    </location>
</feature>
<feature type="compositionally biased region" description="Low complexity" evidence="1">
    <location>
        <begin position="492"/>
        <end position="506"/>
    </location>
</feature>
<feature type="compositionally biased region" description="Polar residues" evidence="1">
    <location>
        <begin position="213"/>
        <end position="228"/>
    </location>
</feature>
<comment type="caution">
    <text evidence="2">The sequence shown here is derived from an EMBL/GenBank/DDBJ whole genome shotgun (WGS) entry which is preliminary data.</text>
</comment>
<dbReference type="AlphaFoldDB" id="A0A0W0EYE2"/>
<dbReference type="eggNOG" id="ENOG502SNI7">
    <property type="taxonomic scope" value="Eukaryota"/>
</dbReference>